<dbReference type="OrthoDB" id="785928at2759"/>
<sequence length="120" mass="12549">MAAHSLAPAPSVAAAAPAPPTASKRHLCSSPPVVRFEVQHQRRAFLYGLVGAGLGSAVCGGGDANAAGRRPPPPPPKEKKDLNMSPLQAKILASVKRKEAMKEAMAQFRQKGKPIVEPPK</sequence>
<accession>A0A7I8L4J5</accession>
<dbReference type="AlphaFoldDB" id="A0A7I8L4J5"/>
<dbReference type="PANTHER" id="PTHR37182:SF2">
    <property type="entry name" value="F24J8.11 PROTEIN"/>
    <property type="match status" value="1"/>
</dbReference>
<dbReference type="EMBL" id="LR743598">
    <property type="protein sequence ID" value="CAA2628498.1"/>
    <property type="molecule type" value="Genomic_DNA"/>
</dbReference>
<feature type="region of interest" description="Disordered" evidence="1">
    <location>
        <begin position="1"/>
        <end position="27"/>
    </location>
</feature>
<dbReference type="Proteomes" id="UP000663760">
    <property type="component" value="Chromosome 11"/>
</dbReference>
<reference evidence="3" key="1">
    <citation type="submission" date="2020-02" db="EMBL/GenBank/DDBJ databases">
        <authorList>
            <person name="Scholz U."/>
            <person name="Mascher M."/>
            <person name="Fiebig A."/>
        </authorList>
    </citation>
    <scope>NUCLEOTIDE SEQUENCE</scope>
</reference>
<dbReference type="PANTHER" id="PTHR37182">
    <property type="entry name" value="F24J8.11 PROTEIN"/>
    <property type="match status" value="1"/>
</dbReference>
<evidence type="ECO:0000256" key="1">
    <source>
        <dbReference type="SAM" id="MobiDB-lite"/>
    </source>
</evidence>
<name>A0A7I8L4J5_SPIIN</name>
<proteinExistence type="predicted"/>
<keyword evidence="4" id="KW-1185">Reference proteome</keyword>
<feature type="compositionally biased region" description="Low complexity" evidence="1">
    <location>
        <begin position="1"/>
        <end position="16"/>
    </location>
</feature>
<protein>
    <submittedName>
        <fullName evidence="3">Uncharacterized protein</fullName>
    </submittedName>
</protein>
<evidence type="ECO:0000313" key="2">
    <source>
        <dbReference type="EMBL" id="CAA2628498.1"/>
    </source>
</evidence>
<gene>
    <name evidence="2" type="ORF">SI7747_11014140</name>
    <name evidence="3" type="ORF">SI8410_11015234</name>
</gene>
<dbReference type="EMBL" id="LR746274">
    <property type="protein sequence ID" value="CAA7404556.1"/>
    <property type="molecule type" value="Genomic_DNA"/>
</dbReference>
<evidence type="ECO:0000313" key="3">
    <source>
        <dbReference type="EMBL" id="CAA7404556.1"/>
    </source>
</evidence>
<evidence type="ECO:0000313" key="4">
    <source>
        <dbReference type="Proteomes" id="UP000663760"/>
    </source>
</evidence>
<organism evidence="3 4">
    <name type="scientific">Spirodela intermedia</name>
    <name type="common">Intermediate duckweed</name>
    <dbReference type="NCBI Taxonomy" id="51605"/>
    <lineage>
        <taxon>Eukaryota</taxon>
        <taxon>Viridiplantae</taxon>
        <taxon>Streptophyta</taxon>
        <taxon>Embryophyta</taxon>
        <taxon>Tracheophyta</taxon>
        <taxon>Spermatophyta</taxon>
        <taxon>Magnoliopsida</taxon>
        <taxon>Liliopsida</taxon>
        <taxon>Araceae</taxon>
        <taxon>Lemnoideae</taxon>
        <taxon>Spirodela</taxon>
    </lineage>
</organism>
<feature type="region of interest" description="Disordered" evidence="1">
    <location>
        <begin position="60"/>
        <end position="84"/>
    </location>
</feature>